<reference evidence="3" key="2">
    <citation type="submission" date="2011-02" db="EMBL/GenBank/DDBJ databases">
        <title>The complete genome of Pedobacter saltans DSM 12145.</title>
        <authorList>
            <consortium name="US DOE Joint Genome Institute (JGI-PGF)"/>
            <person name="Lucas S."/>
            <person name="Copeland A."/>
            <person name="Lapidus A."/>
            <person name="Bruce D."/>
            <person name="Goodwin L."/>
            <person name="Pitluck S."/>
            <person name="Kyrpides N."/>
            <person name="Mavromatis K."/>
            <person name="Pagani I."/>
            <person name="Ivanova N."/>
            <person name="Ovchinnikova G."/>
            <person name="Lu M."/>
            <person name="Detter J.C."/>
            <person name="Han C."/>
            <person name="Land M."/>
            <person name="Hauser L."/>
            <person name="Markowitz V."/>
            <person name="Cheng J.-F."/>
            <person name="Hugenholtz P."/>
            <person name="Woyke T."/>
            <person name="Wu D."/>
            <person name="Tindall B."/>
            <person name="Pomrenke H.G."/>
            <person name="Brambilla E."/>
            <person name="Klenk H.-P."/>
            <person name="Eisen J.A."/>
        </authorList>
    </citation>
    <scope>NUCLEOTIDE SEQUENCE [LARGE SCALE GENOMIC DNA]</scope>
    <source>
        <strain evidence="3">ATCC 51119 / DSM 12145 / JCM 21818 / LMG 10337 / NBRC 100064 / NCIMB 13643</strain>
    </source>
</reference>
<protein>
    <submittedName>
        <fullName evidence="2">Uncharacterized protein</fullName>
    </submittedName>
</protein>
<dbReference type="HOGENOM" id="CLU_2790850_0_0_10"/>
<dbReference type="AlphaFoldDB" id="F0SEU7"/>
<proteinExistence type="predicted"/>
<accession>F0SEU7</accession>
<evidence type="ECO:0000313" key="2">
    <source>
        <dbReference type="EMBL" id="ADY53013.1"/>
    </source>
</evidence>
<name>F0SEU7_PSESL</name>
<keyword evidence="3" id="KW-1185">Reference proteome</keyword>
<dbReference type="Proteomes" id="UP000000310">
    <property type="component" value="Chromosome"/>
</dbReference>
<sequence>MKNQSKSHQSGKDVQGRATSDRSFVQVKEREGHRMPNASSASHANQERKPNQRHDSNELTKVDKNNRK</sequence>
<organism evidence="2 3">
    <name type="scientific">Pseudopedobacter saltans (strain ATCC 51119 / DSM 12145 / JCM 21818 / CCUG 39354 / LMG 10337 / NBRC 100064 / NCIMB 13643)</name>
    <name type="common">Pedobacter saltans</name>
    <dbReference type="NCBI Taxonomy" id="762903"/>
    <lineage>
        <taxon>Bacteria</taxon>
        <taxon>Pseudomonadati</taxon>
        <taxon>Bacteroidota</taxon>
        <taxon>Sphingobacteriia</taxon>
        <taxon>Sphingobacteriales</taxon>
        <taxon>Sphingobacteriaceae</taxon>
        <taxon>Pseudopedobacter</taxon>
    </lineage>
</organism>
<evidence type="ECO:0000313" key="3">
    <source>
        <dbReference type="Proteomes" id="UP000000310"/>
    </source>
</evidence>
<dbReference type="EMBL" id="CP002545">
    <property type="protein sequence ID" value="ADY53013.1"/>
    <property type="molecule type" value="Genomic_DNA"/>
</dbReference>
<gene>
    <name evidence="2" type="ordered locus">Pedsa_2468</name>
</gene>
<feature type="region of interest" description="Disordered" evidence="1">
    <location>
        <begin position="1"/>
        <end position="68"/>
    </location>
</feature>
<dbReference type="RefSeq" id="WP_013633498.1">
    <property type="nucleotide sequence ID" value="NC_015177.1"/>
</dbReference>
<reference evidence="2 3" key="1">
    <citation type="journal article" date="2011" name="Stand. Genomic Sci.">
        <title>Complete genome sequence of the gliding, heparinolytic Pedobacter saltans type strain (113).</title>
        <authorList>
            <person name="Liolios K."/>
            <person name="Sikorski J."/>
            <person name="Lu M."/>
            <person name="Nolan M."/>
            <person name="Lapidus A."/>
            <person name="Lucas S."/>
            <person name="Hammon N."/>
            <person name="Deshpande S."/>
            <person name="Cheng J.F."/>
            <person name="Tapia R."/>
            <person name="Han C."/>
            <person name="Goodwin L."/>
            <person name="Pitluck S."/>
            <person name="Huntemann M."/>
            <person name="Ivanova N."/>
            <person name="Pagani I."/>
            <person name="Mavromatis K."/>
            <person name="Ovchinikova G."/>
            <person name="Pati A."/>
            <person name="Chen A."/>
            <person name="Palaniappan K."/>
            <person name="Land M."/>
            <person name="Hauser L."/>
            <person name="Brambilla E.M."/>
            <person name="Kotsyurbenko O."/>
            <person name="Rohde M."/>
            <person name="Tindall B.J."/>
            <person name="Abt B."/>
            <person name="Goker M."/>
            <person name="Detter J.C."/>
            <person name="Woyke T."/>
            <person name="Bristow J."/>
            <person name="Eisen J.A."/>
            <person name="Markowitz V."/>
            <person name="Hugenholtz P."/>
            <person name="Klenk H.P."/>
            <person name="Kyrpides N.C."/>
        </authorList>
    </citation>
    <scope>NUCLEOTIDE SEQUENCE [LARGE SCALE GENOMIC DNA]</scope>
    <source>
        <strain evidence="3">ATCC 51119 / DSM 12145 / JCM 21818 / LMG 10337 / NBRC 100064 / NCIMB 13643</strain>
    </source>
</reference>
<evidence type="ECO:0000256" key="1">
    <source>
        <dbReference type="SAM" id="MobiDB-lite"/>
    </source>
</evidence>
<feature type="compositionally biased region" description="Basic and acidic residues" evidence="1">
    <location>
        <begin position="45"/>
        <end position="68"/>
    </location>
</feature>
<dbReference type="KEGG" id="psn:Pedsa_2468"/>